<proteinExistence type="inferred from homology"/>
<dbReference type="PATRIC" id="fig|1141660.3.peg.2043"/>
<gene>
    <name evidence="3" type="ORF">OO7_10237</name>
</gene>
<evidence type="ECO:0000313" key="3">
    <source>
        <dbReference type="EMBL" id="EKT56311.1"/>
    </source>
</evidence>
<protein>
    <submittedName>
        <fullName evidence="3">Glutaredoxin-like protein</fullName>
    </submittedName>
</protein>
<dbReference type="HOGENOM" id="CLU_116644_2_1_6"/>
<dbReference type="AlphaFoldDB" id="K8W8V6"/>
<dbReference type="InterPro" id="IPR006504">
    <property type="entry name" value="Tscrpt_reg_Spx/MgsR"/>
</dbReference>
<dbReference type="Gene3D" id="3.40.30.10">
    <property type="entry name" value="Glutaredoxin"/>
    <property type="match status" value="1"/>
</dbReference>
<dbReference type="EMBL" id="AKKN01000009">
    <property type="protein sequence ID" value="EKT56311.1"/>
    <property type="molecule type" value="Genomic_DNA"/>
</dbReference>
<evidence type="ECO:0000256" key="1">
    <source>
        <dbReference type="ARBA" id="ARBA00007198"/>
    </source>
</evidence>
<dbReference type="PROSITE" id="PS51353">
    <property type="entry name" value="ARSC"/>
    <property type="match status" value="1"/>
</dbReference>
<comment type="similarity">
    <text evidence="1 2">Belongs to the ArsC family.</text>
</comment>
<dbReference type="Proteomes" id="UP000010290">
    <property type="component" value="Chromosome"/>
</dbReference>
<comment type="caution">
    <text evidence="3">The sequence shown here is derived from an EMBL/GenBank/DDBJ whole genome shotgun (WGS) entry which is preliminary data.</text>
</comment>
<dbReference type="NCBIfam" id="TIGR01617">
    <property type="entry name" value="arsC_related"/>
    <property type="match status" value="1"/>
</dbReference>
<keyword evidence="4" id="KW-1185">Reference proteome</keyword>
<name>K8W8V6_9GAMM</name>
<evidence type="ECO:0000256" key="2">
    <source>
        <dbReference type="PROSITE-ProRule" id="PRU01282"/>
    </source>
</evidence>
<dbReference type="CDD" id="cd03035">
    <property type="entry name" value="ArsC_Yffb"/>
    <property type="match status" value="1"/>
</dbReference>
<dbReference type="RefSeq" id="WP_008915855.1">
    <property type="nucleotide sequence ID" value="NZ_CM001773.1"/>
</dbReference>
<sequence>MSNTSPSYIMYGIKNCDTIKKARRYLEDNGIDYKFHDYRVDGIDDALLSQFIEKLGWEVLVNKRGTTWRKLSDSEKNAVVDAASATKILLAEPAMIKRPILVSSDGCYLVGFSIDEYNQFTK</sequence>
<dbReference type="OrthoDB" id="9803749at2"/>
<accession>K8W8V6</accession>
<dbReference type="PANTHER" id="PTHR30041:SF8">
    <property type="entry name" value="PROTEIN YFFB"/>
    <property type="match status" value="1"/>
</dbReference>
<dbReference type="InterPro" id="IPR006660">
    <property type="entry name" value="Arsenate_reductase-like"/>
</dbReference>
<dbReference type="SUPFAM" id="SSF52833">
    <property type="entry name" value="Thioredoxin-like"/>
    <property type="match status" value="1"/>
</dbReference>
<dbReference type="Pfam" id="PF03960">
    <property type="entry name" value="ArsC"/>
    <property type="match status" value="1"/>
</dbReference>
<organism evidence="3 4">
    <name type="scientific">Providencia sneebia DSM 19967</name>
    <dbReference type="NCBI Taxonomy" id="1141660"/>
    <lineage>
        <taxon>Bacteria</taxon>
        <taxon>Pseudomonadati</taxon>
        <taxon>Pseudomonadota</taxon>
        <taxon>Gammaproteobacteria</taxon>
        <taxon>Enterobacterales</taxon>
        <taxon>Morganellaceae</taxon>
        <taxon>Providencia</taxon>
    </lineage>
</organism>
<reference evidence="3 4" key="1">
    <citation type="journal article" date="2012" name="BMC Genomics">
        <title>Comparative genomics of bacteria in the genus Providencia isolated from wild Drosophila melanogaster.</title>
        <authorList>
            <person name="Galac M.R."/>
            <person name="Lazzaro B.P."/>
        </authorList>
    </citation>
    <scope>NUCLEOTIDE SEQUENCE [LARGE SCALE GENOMIC DNA]</scope>
    <source>
        <strain evidence="3 4">DSM 19967</strain>
    </source>
</reference>
<dbReference type="InterPro" id="IPR036249">
    <property type="entry name" value="Thioredoxin-like_sf"/>
</dbReference>
<evidence type="ECO:0000313" key="4">
    <source>
        <dbReference type="Proteomes" id="UP000010290"/>
    </source>
</evidence>
<dbReference type="NCBIfam" id="NF008107">
    <property type="entry name" value="PRK10853.1"/>
    <property type="match status" value="1"/>
</dbReference>
<dbReference type="PANTHER" id="PTHR30041">
    <property type="entry name" value="ARSENATE REDUCTASE"/>
    <property type="match status" value="1"/>
</dbReference>